<comment type="caution">
    <text evidence="2">The sequence shown here is derived from an EMBL/GenBank/DDBJ whole genome shotgun (WGS) entry which is preliminary data.</text>
</comment>
<evidence type="ECO:0000313" key="2">
    <source>
        <dbReference type="EMBL" id="KAJ8434100.1"/>
    </source>
</evidence>
<gene>
    <name evidence="2" type="ORF">Cgig2_005779</name>
</gene>
<evidence type="ECO:0008006" key="4">
    <source>
        <dbReference type="Google" id="ProtNLM"/>
    </source>
</evidence>
<feature type="region of interest" description="Disordered" evidence="1">
    <location>
        <begin position="89"/>
        <end position="178"/>
    </location>
</feature>
<dbReference type="AlphaFoldDB" id="A0A9Q1QAQ8"/>
<name>A0A9Q1QAQ8_9CARY</name>
<accession>A0A9Q1QAQ8</accession>
<feature type="compositionally biased region" description="Low complexity" evidence="1">
    <location>
        <begin position="158"/>
        <end position="172"/>
    </location>
</feature>
<evidence type="ECO:0000313" key="3">
    <source>
        <dbReference type="Proteomes" id="UP001153076"/>
    </source>
</evidence>
<proteinExistence type="predicted"/>
<reference evidence="2" key="1">
    <citation type="submission" date="2022-04" db="EMBL/GenBank/DDBJ databases">
        <title>Carnegiea gigantea Genome sequencing and assembly v2.</title>
        <authorList>
            <person name="Copetti D."/>
            <person name="Sanderson M.J."/>
            <person name="Burquez A."/>
            <person name="Wojciechowski M.F."/>
        </authorList>
    </citation>
    <scope>NUCLEOTIDE SEQUENCE</scope>
    <source>
        <strain evidence="2">SGP5-SGP5p</strain>
        <tissue evidence="2">Aerial part</tissue>
    </source>
</reference>
<feature type="compositionally biased region" description="Basic and acidic residues" evidence="1">
    <location>
        <begin position="114"/>
        <end position="123"/>
    </location>
</feature>
<evidence type="ECO:0000256" key="1">
    <source>
        <dbReference type="SAM" id="MobiDB-lite"/>
    </source>
</evidence>
<sequence>MDTDGETDGDVPRLLRKKAKPIKVDEHTNFKKLKWQIEMTFRTVQGFKDEISRFAITQGYDLKIDISDSRRRRVGAVCKQGCKFKMYASWDKSKESTHGNPPLQKRQQGRPRKQHELLSEPREQGAAATRGREGSRGRRGRGRSVSSGPQSMTNQGQSLISSQASVATSSSQPFVSPP</sequence>
<dbReference type="Proteomes" id="UP001153076">
    <property type="component" value="Unassembled WGS sequence"/>
</dbReference>
<protein>
    <recommendedName>
        <fullName evidence="4">Transposase MuDR plant domain-containing protein</fullName>
    </recommendedName>
</protein>
<organism evidence="2 3">
    <name type="scientific">Carnegiea gigantea</name>
    <dbReference type="NCBI Taxonomy" id="171969"/>
    <lineage>
        <taxon>Eukaryota</taxon>
        <taxon>Viridiplantae</taxon>
        <taxon>Streptophyta</taxon>
        <taxon>Embryophyta</taxon>
        <taxon>Tracheophyta</taxon>
        <taxon>Spermatophyta</taxon>
        <taxon>Magnoliopsida</taxon>
        <taxon>eudicotyledons</taxon>
        <taxon>Gunneridae</taxon>
        <taxon>Pentapetalae</taxon>
        <taxon>Caryophyllales</taxon>
        <taxon>Cactineae</taxon>
        <taxon>Cactaceae</taxon>
        <taxon>Cactoideae</taxon>
        <taxon>Echinocereeae</taxon>
        <taxon>Carnegiea</taxon>
    </lineage>
</organism>
<dbReference type="EMBL" id="JAKOGI010000499">
    <property type="protein sequence ID" value="KAJ8434100.1"/>
    <property type="molecule type" value="Genomic_DNA"/>
</dbReference>
<keyword evidence="3" id="KW-1185">Reference proteome</keyword>